<dbReference type="InterPro" id="IPR036291">
    <property type="entry name" value="NAD(P)-bd_dom_sf"/>
</dbReference>
<dbReference type="GO" id="GO:0050661">
    <property type="term" value="F:NADP binding"/>
    <property type="evidence" value="ECO:0007669"/>
    <property type="project" value="TreeGrafter"/>
</dbReference>
<dbReference type="Gene3D" id="3.40.50.720">
    <property type="entry name" value="NAD(P)-binding Rossmann-like Domain"/>
    <property type="match status" value="1"/>
</dbReference>
<dbReference type="SUPFAM" id="SSF51735">
    <property type="entry name" value="NAD(P)-binding Rossmann-fold domains"/>
    <property type="match status" value="1"/>
</dbReference>
<name>A0A7W3PNT2_9MICO</name>
<dbReference type="PANTHER" id="PTHR21089:SF1">
    <property type="entry name" value="BIFUNCTIONAL 3-DEHYDROQUINATE DEHYDRATASE_SHIKIMATE DEHYDROGENASE, CHLOROPLASTIC"/>
    <property type="match status" value="1"/>
</dbReference>
<dbReference type="InterPro" id="IPR022893">
    <property type="entry name" value="Shikimate_DH_fam"/>
</dbReference>
<dbReference type="GO" id="GO:0005829">
    <property type="term" value="C:cytosol"/>
    <property type="evidence" value="ECO:0007669"/>
    <property type="project" value="TreeGrafter"/>
</dbReference>
<comment type="caution">
    <text evidence="5">The sequence shown here is derived from an EMBL/GenBank/DDBJ whole genome shotgun (WGS) entry which is preliminary data.</text>
</comment>
<evidence type="ECO:0000256" key="2">
    <source>
        <dbReference type="ARBA" id="ARBA00023141"/>
    </source>
</evidence>
<evidence type="ECO:0000313" key="5">
    <source>
        <dbReference type="EMBL" id="MBA8828528.1"/>
    </source>
</evidence>
<dbReference type="PANTHER" id="PTHR21089">
    <property type="entry name" value="SHIKIMATE DEHYDROGENASE"/>
    <property type="match status" value="1"/>
</dbReference>
<feature type="domain" description="Alanine dehydrogenase/pyridine nucleotide transhydrogenase NAD(H)-binding" evidence="3">
    <location>
        <begin position="134"/>
        <end position="216"/>
    </location>
</feature>
<dbReference type="GO" id="GO:0009423">
    <property type="term" value="P:chorismate biosynthetic process"/>
    <property type="evidence" value="ECO:0007669"/>
    <property type="project" value="TreeGrafter"/>
</dbReference>
<dbReference type="Proteomes" id="UP000524237">
    <property type="component" value="Unassembled WGS sequence"/>
</dbReference>
<comment type="pathway">
    <text evidence="1">Metabolic intermediate biosynthesis; chorismate biosynthesis; chorismate from D-erythrose 4-phosphate and phosphoenolpyruvate: step 4/7.</text>
</comment>
<dbReference type="InterPro" id="IPR013708">
    <property type="entry name" value="Shikimate_DH-bd_N"/>
</dbReference>
<dbReference type="EMBL" id="JACGWU010000001">
    <property type="protein sequence ID" value="MBA8828528.1"/>
    <property type="molecule type" value="Genomic_DNA"/>
</dbReference>
<keyword evidence="5" id="KW-0560">Oxidoreductase</keyword>
<proteinExistence type="predicted"/>
<reference evidence="5 6" key="1">
    <citation type="submission" date="2020-07" db="EMBL/GenBank/DDBJ databases">
        <title>Sequencing the genomes of 1000 actinobacteria strains.</title>
        <authorList>
            <person name="Klenk H.-P."/>
        </authorList>
    </citation>
    <scope>NUCLEOTIDE SEQUENCE [LARGE SCALE GENOMIC DNA]</scope>
    <source>
        <strain evidence="5 6">DSM 23737</strain>
    </source>
</reference>
<dbReference type="Gene3D" id="3.40.50.10860">
    <property type="entry name" value="Leucine Dehydrogenase, chain A, domain 1"/>
    <property type="match status" value="1"/>
</dbReference>
<feature type="domain" description="Shikimate dehydrogenase substrate binding N-terminal" evidence="4">
    <location>
        <begin position="28"/>
        <end position="109"/>
    </location>
</feature>
<sequence>MMLLLPSTSNGWRLILNSSKHGPRHLAVVGHPIAHSQSPALHRAAFTTLNLAWTYDAIDLAPGGLAEFVQGLDDSWIGLSVTMPHKAQALKIADSVDLIGRATGSVNTLVFSFDAAGKRHISGYNTDVSGMVLALAAEGLTSARHVAIIGGGATAASAVVAAAQLGAESVTVLVRNVTSAQSLLDVGETVGTVVAIHNVNDMENVPCVDLVISTLPGTAETSLDSLTRTPMAPLLDVAYSPWPSLRGAQWASQPERRGAVVSGLSMLAHQALIQVRLFHSGDAAVELPSETLVRSAMFAAVGLP</sequence>
<dbReference type="RefSeq" id="WP_182483931.1">
    <property type="nucleotide sequence ID" value="NZ_JACGWU010000001.1"/>
</dbReference>
<gene>
    <name evidence="5" type="ORF">FB555_000599</name>
</gene>
<dbReference type="InterPro" id="IPR007698">
    <property type="entry name" value="AlaDH/PNT_NAD(H)-bd"/>
</dbReference>
<dbReference type="GO" id="GO:0019632">
    <property type="term" value="P:shikimate metabolic process"/>
    <property type="evidence" value="ECO:0007669"/>
    <property type="project" value="TreeGrafter"/>
</dbReference>
<organism evidence="5 6">
    <name type="scientific">Alpinimonas psychrophila</name>
    <dbReference type="NCBI Taxonomy" id="748908"/>
    <lineage>
        <taxon>Bacteria</taxon>
        <taxon>Bacillati</taxon>
        <taxon>Actinomycetota</taxon>
        <taxon>Actinomycetes</taxon>
        <taxon>Micrococcales</taxon>
        <taxon>Microbacteriaceae</taxon>
        <taxon>Alpinimonas</taxon>
    </lineage>
</organism>
<keyword evidence="6" id="KW-1185">Reference proteome</keyword>
<accession>A0A7W3PNT2</accession>
<dbReference type="SUPFAM" id="SSF53223">
    <property type="entry name" value="Aminoacid dehydrogenase-like, N-terminal domain"/>
    <property type="match status" value="1"/>
</dbReference>
<dbReference type="InterPro" id="IPR046346">
    <property type="entry name" value="Aminoacid_DH-like_N_sf"/>
</dbReference>
<evidence type="ECO:0000313" key="6">
    <source>
        <dbReference type="Proteomes" id="UP000524237"/>
    </source>
</evidence>
<protein>
    <submittedName>
        <fullName evidence="5">Shikimate dehydrogenase</fullName>
        <ecNumber evidence="5">1.1.1.25</ecNumber>
    </submittedName>
</protein>
<dbReference type="EC" id="1.1.1.25" evidence="5"/>
<keyword evidence="2" id="KW-0028">Amino-acid biosynthesis</keyword>
<evidence type="ECO:0000259" key="4">
    <source>
        <dbReference type="Pfam" id="PF08501"/>
    </source>
</evidence>
<evidence type="ECO:0000259" key="3">
    <source>
        <dbReference type="Pfam" id="PF01262"/>
    </source>
</evidence>
<evidence type="ECO:0000256" key="1">
    <source>
        <dbReference type="ARBA" id="ARBA00004871"/>
    </source>
</evidence>
<keyword evidence="2" id="KW-0057">Aromatic amino acid biosynthesis</keyword>
<dbReference type="Pfam" id="PF08501">
    <property type="entry name" value="Shikimate_dh_N"/>
    <property type="match status" value="1"/>
</dbReference>
<dbReference type="GO" id="GO:0009073">
    <property type="term" value="P:aromatic amino acid family biosynthetic process"/>
    <property type="evidence" value="ECO:0007669"/>
    <property type="project" value="UniProtKB-KW"/>
</dbReference>
<dbReference type="Pfam" id="PF01262">
    <property type="entry name" value="AlaDh_PNT_C"/>
    <property type="match status" value="1"/>
</dbReference>
<dbReference type="AlphaFoldDB" id="A0A7W3PNT2"/>
<dbReference type="GO" id="GO:0004764">
    <property type="term" value="F:shikimate 3-dehydrogenase (NADP+) activity"/>
    <property type="evidence" value="ECO:0007669"/>
    <property type="project" value="UniProtKB-EC"/>
</dbReference>